<dbReference type="EMBL" id="JAFCMP010000102">
    <property type="protein sequence ID" value="KAG5186814.1"/>
    <property type="molecule type" value="Genomic_DNA"/>
</dbReference>
<keyword evidence="3" id="KW-1185">Reference proteome</keyword>
<proteinExistence type="predicted"/>
<reference evidence="2" key="1">
    <citation type="submission" date="2021-02" db="EMBL/GenBank/DDBJ databases">
        <title>First Annotated Genome of the Yellow-green Alga Tribonema minus.</title>
        <authorList>
            <person name="Mahan K.M."/>
        </authorList>
    </citation>
    <scope>NUCLEOTIDE SEQUENCE</scope>
    <source>
        <strain evidence="2">UTEX B ZZ1240</strain>
    </source>
</reference>
<dbReference type="Proteomes" id="UP000664859">
    <property type="component" value="Unassembled WGS sequence"/>
</dbReference>
<dbReference type="AlphaFoldDB" id="A0A835ZAV5"/>
<feature type="region of interest" description="Disordered" evidence="1">
    <location>
        <begin position="145"/>
        <end position="212"/>
    </location>
</feature>
<comment type="caution">
    <text evidence="2">The sequence shown here is derived from an EMBL/GenBank/DDBJ whole genome shotgun (WGS) entry which is preliminary data.</text>
</comment>
<sequence>MAQGTHSRKQLRHAAMSMLAAPEWSHAVDHVHPASVAPPREHQAVQIAVGTGDGQVADFELSPERYYVNGRPRVRAWFLPLDKDLEAPEITQDMIDRCTTEHAMRIVEASQAIFAKNCAKNLSEARICEQMQLAAQQRFNEDEQRAAQQTKCQGAKTQHTVDGDSSAVKASTIPHPQPGQTHKVGGCKRAANGERDADAARKRKMSTCSSGSEQPQAVAVCDAVNASTVDDSEHQPQSTTSLTEADFVAFDPLTLDLGTIPDPCSTDAAAEVSKLHDAQLTLMDRVRQVRAKQVAHEKMLAEQGSMLRANHAMLQALCRKFRVPVATASIDEGPG</sequence>
<feature type="compositionally biased region" description="Basic and acidic residues" evidence="1">
    <location>
        <begin position="191"/>
        <end position="200"/>
    </location>
</feature>
<evidence type="ECO:0000313" key="2">
    <source>
        <dbReference type="EMBL" id="KAG5186814.1"/>
    </source>
</evidence>
<name>A0A835ZAV5_9STRA</name>
<evidence type="ECO:0000256" key="1">
    <source>
        <dbReference type="SAM" id="MobiDB-lite"/>
    </source>
</evidence>
<organism evidence="2 3">
    <name type="scientific">Tribonema minus</name>
    <dbReference type="NCBI Taxonomy" id="303371"/>
    <lineage>
        <taxon>Eukaryota</taxon>
        <taxon>Sar</taxon>
        <taxon>Stramenopiles</taxon>
        <taxon>Ochrophyta</taxon>
        <taxon>PX clade</taxon>
        <taxon>Xanthophyceae</taxon>
        <taxon>Tribonematales</taxon>
        <taxon>Tribonemataceae</taxon>
        <taxon>Tribonema</taxon>
    </lineage>
</organism>
<accession>A0A835ZAV5</accession>
<protein>
    <submittedName>
        <fullName evidence="2">Uncharacterized protein</fullName>
    </submittedName>
</protein>
<feature type="compositionally biased region" description="Polar residues" evidence="1">
    <location>
        <begin position="146"/>
        <end position="160"/>
    </location>
</feature>
<evidence type="ECO:0000313" key="3">
    <source>
        <dbReference type="Proteomes" id="UP000664859"/>
    </source>
</evidence>
<gene>
    <name evidence="2" type="ORF">JKP88DRAFT_254332</name>
</gene>